<dbReference type="OMA" id="YPRALDY"/>
<dbReference type="PANTHER" id="PTHR24320">
    <property type="entry name" value="RETINOL DEHYDROGENASE"/>
    <property type="match status" value="1"/>
</dbReference>
<comment type="caution">
    <text evidence="4">The sequence shown here is derived from an EMBL/GenBank/DDBJ whole genome shotgun (WGS) entry which is preliminary data.</text>
</comment>
<dbReference type="STRING" id="154538.A0A1M2W583"/>
<dbReference type="PANTHER" id="PTHR24320:SF236">
    <property type="entry name" value="SHORT-CHAIN DEHYDROGENASE-RELATED"/>
    <property type="match status" value="1"/>
</dbReference>
<dbReference type="GO" id="GO:0016491">
    <property type="term" value="F:oxidoreductase activity"/>
    <property type="evidence" value="ECO:0007669"/>
    <property type="project" value="UniProtKB-KW"/>
</dbReference>
<name>A0A1M2W583_TRAPU</name>
<protein>
    <recommendedName>
        <fullName evidence="6">WW domain-containing oxidoreductase</fullName>
    </recommendedName>
</protein>
<evidence type="ECO:0000256" key="2">
    <source>
        <dbReference type="ARBA" id="ARBA00022857"/>
    </source>
</evidence>
<accession>A0A1M2W583</accession>
<reference evidence="4 5" key="1">
    <citation type="submission" date="2016-10" db="EMBL/GenBank/DDBJ databases">
        <title>Genome sequence of the basidiomycete white-rot fungus Trametes pubescens.</title>
        <authorList>
            <person name="Makela M.R."/>
            <person name="Granchi Z."/>
            <person name="Peng M."/>
            <person name="De Vries R.P."/>
            <person name="Grigoriev I."/>
            <person name="Riley R."/>
            <person name="Hilden K."/>
        </authorList>
    </citation>
    <scope>NUCLEOTIDE SEQUENCE [LARGE SCALE GENOMIC DNA]</scope>
    <source>
        <strain evidence="4 5">FBCC735</strain>
    </source>
</reference>
<dbReference type="OrthoDB" id="191139at2759"/>
<organism evidence="4 5">
    <name type="scientific">Trametes pubescens</name>
    <name type="common">White-rot fungus</name>
    <dbReference type="NCBI Taxonomy" id="154538"/>
    <lineage>
        <taxon>Eukaryota</taxon>
        <taxon>Fungi</taxon>
        <taxon>Dikarya</taxon>
        <taxon>Basidiomycota</taxon>
        <taxon>Agaricomycotina</taxon>
        <taxon>Agaricomycetes</taxon>
        <taxon>Polyporales</taxon>
        <taxon>Polyporaceae</taxon>
        <taxon>Trametes</taxon>
    </lineage>
</organism>
<dbReference type="EMBL" id="MNAD01000219">
    <property type="protein sequence ID" value="OJT14910.1"/>
    <property type="molecule type" value="Genomic_DNA"/>
</dbReference>
<proteinExistence type="inferred from homology"/>
<dbReference type="Pfam" id="PF00106">
    <property type="entry name" value="adh_short"/>
    <property type="match status" value="1"/>
</dbReference>
<comment type="similarity">
    <text evidence="1">Belongs to the short-chain dehydrogenases/reductases (SDR) family.</text>
</comment>
<evidence type="ECO:0000313" key="4">
    <source>
        <dbReference type="EMBL" id="OJT14910.1"/>
    </source>
</evidence>
<dbReference type="AlphaFoldDB" id="A0A1M2W583"/>
<dbReference type="InterPro" id="IPR036291">
    <property type="entry name" value="NAD(P)-bd_dom_sf"/>
</dbReference>
<keyword evidence="5" id="KW-1185">Reference proteome</keyword>
<keyword evidence="2" id="KW-0521">NADP</keyword>
<dbReference type="PRINTS" id="PR00081">
    <property type="entry name" value="GDHRDH"/>
</dbReference>
<dbReference type="Proteomes" id="UP000184267">
    <property type="component" value="Unassembled WGS sequence"/>
</dbReference>
<evidence type="ECO:0000256" key="3">
    <source>
        <dbReference type="ARBA" id="ARBA00023002"/>
    </source>
</evidence>
<evidence type="ECO:0000313" key="5">
    <source>
        <dbReference type="Proteomes" id="UP000184267"/>
    </source>
</evidence>
<keyword evidence="3" id="KW-0560">Oxidoreductase</keyword>
<sequence length="289" mass="32286">MAFSAAFKQLFPWKPNWSANQLPDLFTKVALVTGGNAGIGRETVKRLLMKNAKVYLAGRSQERAERAIGELREETGRTAFFLQLDLADLHSVKRAAEEYKQRESQLDALILNAGVVYPPAEHQFTTQGYDATFGTNVIGHFLLHRLLYPTVTASGRESDFSRIVWLSSFASQYPRALDYEAFRDGPAHAKVHPFIMYAQSKVAAIMLSMRLARHCAADHVASIAVDPGSIKSEIYRSSPWYIRTTDWMYSYPVEYGAVGPLYAAGSPEAADYNGKVRLEPNVPQGWMLT</sequence>
<dbReference type="Gene3D" id="3.40.50.720">
    <property type="entry name" value="NAD(P)-binding Rossmann-like Domain"/>
    <property type="match status" value="1"/>
</dbReference>
<evidence type="ECO:0008006" key="6">
    <source>
        <dbReference type="Google" id="ProtNLM"/>
    </source>
</evidence>
<dbReference type="InterPro" id="IPR002347">
    <property type="entry name" value="SDR_fam"/>
</dbReference>
<gene>
    <name evidence="4" type="ORF">TRAPUB_8533</name>
</gene>
<dbReference type="SUPFAM" id="SSF51735">
    <property type="entry name" value="NAD(P)-binding Rossmann-fold domains"/>
    <property type="match status" value="1"/>
</dbReference>
<evidence type="ECO:0000256" key="1">
    <source>
        <dbReference type="ARBA" id="ARBA00006484"/>
    </source>
</evidence>